<evidence type="ECO:0000259" key="2">
    <source>
        <dbReference type="SMART" id="SM00382"/>
    </source>
</evidence>
<dbReference type="InterPro" id="IPR027417">
    <property type="entry name" value="P-loop_NTPase"/>
</dbReference>
<feature type="domain" description="AAA+ ATPase" evidence="2">
    <location>
        <begin position="209"/>
        <end position="425"/>
    </location>
</feature>
<sequence>MDGESHFVDPYQQLTTEDVDTKQEIFNEVLNLLDPSMLETIEEDIARQQITECCRRLLENYSRPINMATRTIITRLVLDEILGLGPLEVLMADPTVSDILVNNYNNIYVERGGRLERAAVRFYDNRHLMSIIDRIVSRIGRRVDESSPMVDARLEDGSRVNAIIPPLALDGPSMSIRRFTVEKLNVEQLINYGSMTSDMDILIKGAVKGKLNVLISGGTGSGKTTLLNILSGYIPASERIITIEDSAELQLQQPHTVRLETRPPNIEGRGEVTQRDLVKNCLRMRPDRIVIGEVRGAEAIDMLAAMNTGHEGSLATLHANSPRDALGRLENMICMGGFDMPIRNIRAQIASAIDLVVQTQRLEDGSRRIISIQEVTGMEGETITMSELYKYERRGIGSNNEVMGTFKATGVVPLFHRQLVAKGIDMPHRIFGVDADIRL</sequence>
<dbReference type="KEGG" id="salk:FBQ74_04790"/>
<accession>A0A5B7YBF7</accession>
<keyword evidence="4" id="KW-1185">Reference proteome</keyword>
<protein>
    <submittedName>
        <fullName evidence="3">CpaF family protein</fullName>
    </submittedName>
</protein>
<evidence type="ECO:0000313" key="3">
    <source>
        <dbReference type="EMBL" id="QCZ92840.1"/>
    </source>
</evidence>
<comment type="similarity">
    <text evidence="1">Belongs to the GSP E family.</text>
</comment>
<dbReference type="InterPro" id="IPR050921">
    <property type="entry name" value="T4SS_GSP_E_ATPase"/>
</dbReference>
<dbReference type="AlphaFoldDB" id="A0A5B7YBF7"/>
<dbReference type="SMART" id="SM00382">
    <property type="entry name" value="AAA"/>
    <property type="match status" value="1"/>
</dbReference>
<evidence type="ECO:0000256" key="1">
    <source>
        <dbReference type="ARBA" id="ARBA00006611"/>
    </source>
</evidence>
<gene>
    <name evidence="3" type="ORF">FBQ74_04790</name>
</gene>
<dbReference type="CDD" id="cd01130">
    <property type="entry name" value="VirB11-like_ATPase"/>
    <property type="match status" value="1"/>
</dbReference>
<organism evidence="3 4">
    <name type="scientific">Salinimonas iocasae</name>
    <dbReference type="NCBI Taxonomy" id="2572577"/>
    <lineage>
        <taxon>Bacteria</taxon>
        <taxon>Pseudomonadati</taxon>
        <taxon>Pseudomonadota</taxon>
        <taxon>Gammaproteobacteria</taxon>
        <taxon>Alteromonadales</taxon>
        <taxon>Alteromonadaceae</taxon>
        <taxon>Alteromonas/Salinimonas group</taxon>
        <taxon>Salinimonas</taxon>
    </lineage>
</organism>
<dbReference type="Gene3D" id="3.30.450.380">
    <property type="match status" value="1"/>
</dbReference>
<dbReference type="Gene3D" id="3.40.50.300">
    <property type="entry name" value="P-loop containing nucleotide triphosphate hydrolases"/>
    <property type="match status" value="1"/>
</dbReference>
<dbReference type="InterPro" id="IPR003593">
    <property type="entry name" value="AAA+_ATPase"/>
</dbReference>
<dbReference type="InterPro" id="IPR001482">
    <property type="entry name" value="T2SS/T4SS_dom"/>
</dbReference>
<dbReference type="Proteomes" id="UP000304912">
    <property type="component" value="Chromosome"/>
</dbReference>
<dbReference type="EMBL" id="CP039852">
    <property type="protein sequence ID" value="QCZ92840.1"/>
    <property type="molecule type" value="Genomic_DNA"/>
</dbReference>
<dbReference type="PANTHER" id="PTHR30486">
    <property type="entry name" value="TWITCHING MOTILITY PROTEIN PILT"/>
    <property type="match status" value="1"/>
</dbReference>
<reference evidence="3 4" key="1">
    <citation type="submission" date="2019-04" db="EMBL/GenBank/DDBJ databases">
        <title>Salinimonas iocasae sp. nov., a halophilic bacterium isolated from the outer tube casing of tubeworms in Okinawa Trough.</title>
        <authorList>
            <person name="Zhang H."/>
            <person name="Wang H."/>
            <person name="Li C."/>
        </authorList>
    </citation>
    <scope>NUCLEOTIDE SEQUENCE [LARGE SCALE GENOMIC DNA]</scope>
    <source>
        <strain evidence="3 4">KX18D6</strain>
    </source>
</reference>
<dbReference type="Pfam" id="PF00437">
    <property type="entry name" value="T2SSE"/>
    <property type="match status" value="1"/>
</dbReference>
<dbReference type="OrthoDB" id="9810761at2"/>
<dbReference type="SUPFAM" id="SSF52540">
    <property type="entry name" value="P-loop containing nucleoside triphosphate hydrolases"/>
    <property type="match status" value="1"/>
</dbReference>
<dbReference type="PANTHER" id="PTHR30486:SF15">
    <property type="entry name" value="TYPE II_IV SECRETION SYSTEM ATPASE"/>
    <property type="match status" value="1"/>
</dbReference>
<dbReference type="GO" id="GO:0016887">
    <property type="term" value="F:ATP hydrolysis activity"/>
    <property type="evidence" value="ECO:0007669"/>
    <property type="project" value="InterPro"/>
</dbReference>
<evidence type="ECO:0000313" key="4">
    <source>
        <dbReference type="Proteomes" id="UP000304912"/>
    </source>
</evidence>
<dbReference type="RefSeq" id="WP_139755589.1">
    <property type="nucleotide sequence ID" value="NZ_CP039852.1"/>
</dbReference>
<name>A0A5B7YBF7_9ALTE</name>
<proteinExistence type="inferred from homology"/>